<dbReference type="PANTHER" id="PTHR43668:SF5">
    <property type="entry name" value="AMIDOHYDROLASE 3 DOMAIN-CONTAINING PROTEIN"/>
    <property type="match status" value="1"/>
</dbReference>
<dbReference type="GO" id="GO:0006145">
    <property type="term" value="P:purine nucleobase catabolic process"/>
    <property type="evidence" value="ECO:0007669"/>
    <property type="project" value="TreeGrafter"/>
</dbReference>
<dbReference type="Pfam" id="PF01979">
    <property type="entry name" value="Amidohydro_1"/>
    <property type="match status" value="1"/>
</dbReference>
<keyword evidence="3" id="KW-1185">Reference proteome</keyword>
<dbReference type="Gene3D" id="3.20.20.140">
    <property type="entry name" value="Metal-dependent hydrolases"/>
    <property type="match status" value="2"/>
</dbReference>
<dbReference type="SUPFAM" id="SSF51556">
    <property type="entry name" value="Metallo-dependent hydrolases"/>
    <property type="match status" value="2"/>
</dbReference>
<gene>
    <name evidence="2" type="ORF">EWM64_g7357</name>
</gene>
<dbReference type="GO" id="GO:0005737">
    <property type="term" value="C:cytoplasm"/>
    <property type="evidence" value="ECO:0007669"/>
    <property type="project" value="TreeGrafter"/>
</dbReference>
<accession>A0A4Y9ZPZ2</accession>
<organism evidence="2 3">
    <name type="scientific">Hericium alpestre</name>
    <dbReference type="NCBI Taxonomy" id="135208"/>
    <lineage>
        <taxon>Eukaryota</taxon>
        <taxon>Fungi</taxon>
        <taxon>Dikarya</taxon>
        <taxon>Basidiomycota</taxon>
        <taxon>Agaricomycotina</taxon>
        <taxon>Agaricomycetes</taxon>
        <taxon>Russulales</taxon>
        <taxon>Hericiaceae</taxon>
        <taxon>Hericium</taxon>
    </lineage>
</organism>
<dbReference type="InterPro" id="IPR050138">
    <property type="entry name" value="DHOase/Allantoinase_Hydrolase"/>
</dbReference>
<dbReference type="EMBL" id="SFCI01001139">
    <property type="protein sequence ID" value="TFY76655.1"/>
    <property type="molecule type" value="Genomic_DNA"/>
</dbReference>
<comment type="caution">
    <text evidence="2">The sequence shown here is derived from an EMBL/GenBank/DDBJ whole genome shotgun (WGS) entry which is preliminary data.</text>
</comment>
<evidence type="ECO:0000313" key="3">
    <source>
        <dbReference type="Proteomes" id="UP000298061"/>
    </source>
</evidence>
<dbReference type="InterPro" id="IPR011059">
    <property type="entry name" value="Metal-dep_hydrolase_composite"/>
</dbReference>
<dbReference type="OrthoDB" id="10258955at2759"/>
<dbReference type="InterPro" id="IPR032466">
    <property type="entry name" value="Metal_Hydrolase"/>
</dbReference>
<name>A0A4Y9ZPZ2_9AGAM</name>
<reference evidence="2 3" key="1">
    <citation type="submission" date="2019-02" db="EMBL/GenBank/DDBJ databases">
        <title>Genome sequencing of the rare red list fungi Hericium alpestre (H. flagellum).</title>
        <authorList>
            <person name="Buettner E."/>
            <person name="Kellner H."/>
        </authorList>
    </citation>
    <scope>NUCLEOTIDE SEQUENCE [LARGE SCALE GENOMIC DNA]</scope>
    <source>
        <strain evidence="2 3">DSM 108284</strain>
    </source>
</reference>
<sequence>MSDKWTPQANPFAPPPRQRQSRRRKLLLLCFAALALVLLTNFFNLPASDEHVRAQRVPIHAQRILAQCAMLKMAPGPPAGFRERKESDRYEPGTKPTLIRNATIWTGARDGTEVIYGDVLLDKGIIKALGYVPSQLLDGLKETDVVDADGAWVTAGLVDLHSHLGIYGLPELRGTFELNSPNGPILPWLRSIDAFHTHDESVELAIAGGVTSVQILPGSSNAIAGQAFMLKLRKPSDRSASSMVIEPPHSLNGTEFDSSAPPRWRHLKQACGENIDRYGTRMDTAWSFRSAYNEARKIKLAQDAYCEKAEIGLWESLDGPFPESFQWEALVDVLRGRVKISNHCYEVVDIDALVRLSNEFKFYIASFHHAAEAYLIPDVLKKMWGGIPSVALFASLYRNKRESFRGSVFAPRVLADNGIPVIMKTDHPATNGRELLYQAQQAYYYGLPAGLALASVTSAPAHAAGLDHRIGVLREGFDADVVLWDSHPLRLGATPKRVWIDGTVQIPIPAPGSQYADGDGEVLVGRGKDDPEWRELPEVPNWKREMKRTVEWEGLPPLQGEETEGRVIFRNVSEMMVRSRDGEALETRFSMQATKAGGDEGVVVIEKGRVQCAGVGVACAAFVTNTRDRVVDLRGGVLAPALISFGAPVGLEEIQYEYSTGDGVLYDAFTNTVPPILGDVGGVMHASDALQFQTRNALLAYQAGVTVATSFLQAHFADRVIPGLSTTFRTGSKHALAPGAIIQPVSALHYSIHRPSALNLLGQQSATSVSTQIAVLRRLLLGKEDVEGRTETGKWFGKAAEGDVPLVVHVSDADAMARLLMIKREVESMRGTSMRMVFAGATEAHLLAKEIGHANVGAILSPSRPMPMTWDDHRISLPGPPLTNDTAIVKLLEQKVLVGLGVNDASYAMHTRLDLAWAAVDAGGRISNEQAMAMASLNLERLLGIDSLWATEQDEDVGGDIVAYEGGGALDMRSKVVAVISSRKSTVDLV</sequence>
<dbReference type="PANTHER" id="PTHR43668">
    <property type="entry name" value="ALLANTOINASE"/>
    <property type="match status" value="1"/>
</dbReference>
<dbReference type="Proteomes" id="UP000298061">
    <property type="component" value="Unassembled WGS sequence"/>
</dbReference>
<dbReference type="InterPro" id="IPR006680">
    <property type="entry name" value="Amidohydro-rel"/>
</dbReference>
<feature type="domain" description="Amidohydrolase-related" evidence="1">
    <location>
        <begin position="407"/>
        <end position="502"/>
    </location>
</feature>
<protein>
    <recommendedName>
        <fullName evidence="1">Amidohydrolase-related domain-containing protein</fullName>
    </recommendedName>
</protein>
<dbReference type="GO" id="GO:0004038">
    <property type="term" value="F:allantoinase activity"/>
    <property type="evidence" value="ECO:0007669"/>
    <property type="project" value="TreeGrafter"/>
</dbReference>
<evidence type="ECO:0000259" key="1">
    <source>
        <dbReference type="Pfam" id="PF01979"/>
    </source>
</evidence>
<dbReference type="SUPFAM" id="SSF51338">
    <property type="entry name" value="Composite domain of metallo-dependent hydrolases"/>
    <property type="match status" value="1"/>
</dbReference>
<proteinExistence type="predicted"/>
<dbReference type="AlphaFoldDB" id="A0A4Y9ZPZ2"/>
<evidence type="ECO:0000313" key="2">
    <source>
        <dbReference type="EMBL" id="TFY76655.1"/>
    </source>
</evidence>